<dbReference type="STRING" id="236234.A0A1J9RTW8"/>
<dbReference type="GO" id="GO:0016491">
    <property type="term" value="F:oxidoreductase activity"/>
    <property type="evidence" value="ECO:0007669"/>
    <property type="project" value="UniProtKB-KW"/>
</dbReference>
<dbReference type="PANTHER" id="PTHR24320:SF272">
    <property type="entry name" value="NAD(P)-BINDING ROSSMANN-FOLD SUPERFAMILY PROTEIN"/>
    <property type="match status" value="1"/>
</dbReference>
<dbReference type="PRINTS" id="PR00081">
    <property type="entry name" value="GDHRDH"/>
</dbReference>
<dbReference type="Pfam" id="PF00106">
    <property type="entry name" value="adh_short"/>
    <property type="match status" value="1"/>
</dbReference>
<dbReference type="Gene3D" id="3.40.50.720">
    <property type="entry name" value="NAD(P)-binding Rossmann-like Domain"/>
    <property type="match status" value="1"/>
</dbReference>
<dbReference type="EMBL" id="MNUE01000014">
    <property type="protein sequence ID" value="OJD36011.1"/>
    <property type="molecule type" value="Genomic_DNA"/>
</dbReference>
<evidence type="ECO:0000256" key="2">
    <source>
        <dbReference type="ARBA" id="ARBA00023002"/>
    </source>
</evidence>
<dbReference type="PANTHER" id="PTHR24320">
    <property type="entry name" value="RETINOL DEHYDROGENASE"/>
    <property type="match status" value="1"/>
</dbReference>
<dbReference type="GeneID" id="31011434"/>
<dbReference type="AlphaFoldDB" id="A0A1J9RTW8"/>
<evidence type="ECO:0000313" key="5">
    <source>
        <dbReference type="Proteomes" id="UP000183809"/>
    </source>
</evidence>
<dbReference type="SUPFAM" id="SSF51735">
    <property type="entry name" value="NAD(P)-binding Rossmann-fold domains"/>
    <property type="match status" value="1"/>
</dbReference>
<dbReference type="Proteomes" id="UP000183809">
    <property type="component" value="Unassembled WGS sequence"/>
</dbReference>
<comment type="caution">
    <text evidence="4">The sequence shown here is derived from an EMBL/GenBank/DDBJ whole genome shotgun (WGS) entry which is preliminary data.</text>
</comment>
<evidence type="ECO:0000313" key="4">
    <source>
        <dbReference type="EMBL" id="OJD36011.1"/>
    </source>
</evidence>
<sequence length="360" mass="38139">MSGRITPYAPLHATPNGPGDQRPTALQIVQDEHLVDKWADKAIFITGANQGLGLETARALHATGATLYLGVRTLAKGETARSSILATSPSQTLIHLVQLSLDSLDSVRAAAAAFLSQSPTLNILINNAGIMACPQHSLTADGHESQFGTNHLGHFLLTSLLMPALIAGSSPGFASRVVNLSSAGHKAHGGASASASPLDLSDLSFSRRAYHPWRAYGAAKTANVLHANRVDALYGTANVAAGSHGKPVHAFSVNPGGIFTALFKYVSDEEKKRYQAYRQIFKSPEQGAATTVWCATAAVLEGKGGFYCENCGEAEPGEVDGATGGWKRLDITYAPWVRGDVEAEERLWKVSEELVGLVRE</sequence>
<dbReference type="OrthoDB" id="191139at2759"/>
<name>A0A1J9RTW8_9PEZI</name>
<evidence type="ECO:0000256" key="1">
    <source>
        <dbReference type="ARBA" id="ARBA00006484"/>
    </source>
</evidence>
<evidence type="ECO:0000256" key="3">
    <source>
        <dbReference type="SAM" id="MobiDB-lite"/>
    </source>
</evidence>
<dbReference type="InterPro" id="IPR002347">
    <property type="entry name" value="SDR_fam"/>
</dbReference>
<comment type="similarity">
    <text evidence="1">Belongs to the short-chain dehydrogenases/reductases (SDR) family.</text>
</comment>
<gene>
    <name evidence="4" type="ORF">BKCO1_1400094</name>
</gene>
<dbReference type="InterPro" id="IPR036291">
    <property type="entry name" value="NAD(P)-bd_dom_sf"/>
</dbReference>
<reference evidence="4 5" key="1">
    <citation type="submission" date="2016-10" db="EMBL/GenBank/DDBJ databases">
        <title>Proteomics and genomics reveal pathogen-plant mechanisms compatible with a hemibiotrophic lifestyle of Diplodia corticola.</title>
        <authorList>
            <person name="Fernandes I."/>
            <person name="De Jonge R."/>
            <person name="Van De Peer Y."/>
            <person name="Devreese B."/>
            <person name="Alves A."/>
            <person name="Esteves A.C."/>
        </authorList>
    </citation>
    <scope>NUCLEOTIDE SEQUENCE [LARGE SCALE GENOMIC DNA]</scope>
    <source>
        <strain evidence="4 5">CBS 112549</strain>
    </source>
</reference>
<dbReference type="RefSeq" id="XP_020132271.1">
    <property type="nucleotide sequence ID" value="XM_020271175.1"/>
</dbReference>
<feature type="region of interest" description="Disordered" evidence="3">
    <location>
        <begin position="1"/>
        <end position="22"/>
    </location>
</feature>
<proteinExistence type="inferred from homology"/>
<organism evidence="4 5">
    <name type="scientific">Diplodia corticola</name>
    <dbReference type="NCBI Taxonomy" id="236234"/>
    <lineage>
        <taxon>Eukaryota</taxon>
        <taxon>Fungi</taxon>
        <taxon>Dikarya</taxon>
        <taxon>Ascomycota</taxon>
        <taxon>Pezizomycotina</taxon>
        <taxon>Dothideomycetes</taxon>
        <taxon>Dothideomycetes incertae sedis</taxon>
        <taxon>Botryosphaeriales</taxon>
        <taxon>Botryosphaeriaceae</taxon>
        <taxon>Diplodia</taxon>
    </lineage>
</organism>
<keyword evidence="2" id="KW-0560">Oxidoreductase</keyword>
<accession>A0A1J9RTW8</accession>
<protein>
    <submittedName>
        <fullName evidence="4">Short-chain dehydrogenase</fullName>
    </submittedName>
</protein>
<keyword evidence="5" id="KW-1185">Reference proteome</keyword>